<dbReference type="STRING" id="155417.A0A4Q4TVF1"/>
<evidence type="ECO:0000256" key="1">
    <source>
        <dbReference type="SAM" id="SignalP"/>
    </source>
</evidence>
<evidence type="ECO:0008006" key="6">
    <source>
        <dbReference type="Google" id="ProtNLM"/>
    </source>
</evidence>
<dbReference type="InterPro" id="IPR033433">
    <property type="entry name" value="GtaA_N"/>
</dbReference>
<gene>
    <name evidence="4" type="ORF">DL764_000440</name>
</gene>
<proteinExistence type="predicted"/>
<evidence type="ECO:0000259" key="3">
    <source>
        <dbReference type="Pfam" id="PF17168"/>
    </source>
</evidence>
<dbReference type="SUPFAM" id="SSF48208">
    <property type="entry name" value="Six-hairpin glycosidases"/>
    <property type="match status" value="1"/>
</dbReference>
<dbReference type="AlphaFoldDB" id="A0A4Q4TVF1"/>
<accession>A0A4Q4TVF1</accession>
<feature type="chain" id="PRO_5021003856" description="Glutaminase A" evidence="1">
    <location>
        <begin position="20"/>
        <end position="696"/>
    </location>
</feature>
<dbReference type="GO" id="GO:0005975">
    <property type="term" value="P:carbohydrate metabolic process"/>
    <property type="evidence" value="ECO:0007669"/>
    <property type="project" value="InterPro"/>
</dbReference>
<dbReference type="InterPro" id="IPR008928">
    <property type="entry name" value="6-hairpin_glycosidase_sf"/>
</dbReference>
<name>A0A4Q4TVF1_9PEZI</name>
<dbReference type="Gene3D" id="1.50.10.10">
    <property type="match status" value="1"/>
</dbReference>
<keyword evidence="1" id="KW-0732">Signal</keyword>
<dbReference type="Pfam" id="PF17168">
    <property type="entry name" value="DUF5127"/>
    <property type="match status" value="1"/>
</dbReference>
<dbReference type="Proteomes" id="UP000293360">
    <property type="component" value="Unassembled WGS sequence"/>
</dbReference>
<dbReference type="GO" id="GO:0003824">
    <property type="term" value="F:catalytic activity"/>
    <property type="evidence" value="ECO:0007669"/>
    <property type="project" value="UniProtKB-ARBA"/>
</dbReference>
<keyword evidence="5" id="KW-1185">Reference proteome</keyword>
<evidence type="ECO:0000259" key="2">
    <source>
        <dbReference type="Pfam" id="PF16335"/>
    </source>
</evidence>
<dbReference type="Pfam" id="PF16335">
    <property type="entry name" value="GtaA_6_Hairpin"/>
    <property type="match status" value="1"/>
</dbReference>
<comment type="caution">
    <text evidence="4">The sequence shown here is derived from an EMBL/GenBank/DDBJ whole genome shotgun (WGS) entry which is preliminary data.</text>
</comment>
<reference evidence="4 5" key="1">
    <citation type="submission" date="2018-06" db="EMBL/GenBank/DDBJ databases">
        <title>Complete Genomes of Monosporascus.</title>
        <authorList>
            <person name="Robinson A.J."/>
            <person name="Natvig D.O."/>
        </authorList>
    </citation>
    <scope>NUCLEOTIDE SEQUENCE [LARGE SCALE GENOMIC DNA]</scope>
    <source>
        <strain evidence="4 5">CBS 110550</strain>
    </source>
</reference>
<dbReference type="InterPro" id="IPR052743">
    <property type="entry name" value="Glutaminase_GtaA"/>
</dbReference>
<sequence>MRFSAALTRLALTVGVASAESAFSPARPPSIPLAVKSPYLNSWLNVGGEENGGYLAGGWPRFWAQQITGWTGFIRVDGVPYAWLGAAPGAALVNQTHFSYTSTRSTFILDAGGKVEMSVTFLSPVTANDLRRQCLTFSYLDVGVHSLDGVSHDVQLYADVSAEWASGDLGSIVQWDYDTADGVAYHQFARQEQVEIQEANQQASWGTWYWSTKDDEGLTWQSGFDTDVRGNFVWDGDLTNTKDTDFRPVNQNWPVFGFAKDLGVVNGRIISTIFSIGLTQDAAINLREEGGGFTTYSSLWKSYFHTGLEAMTFFYNDYDEASRIATDLDDKIAADSLAVAGQDYLTITSLSVRQTFGALQFTGTAEDPVVFLKEISSNSDIQTVDVIFPAVPLILYLNPQLVCYLLKPLFLNQENGHYPKRSAIHDLGIFPLAKGYPDGNDESMPVEESGNMIIMVLAYAQRTGNVDYLDAHYPILKQWADYLVDETLIPAHQLSTDDFAGMLANQTNLALKGIIALRAMSEIAELTGRAEDAASFGETARSYIDQWQDLGINNAADPPHTTLSYGDTSSHGLLYNLYANSLLGFDYDFVPKSVYDGQSDFYPTVALEHGVALDTRHTWIKTDWMMWAAAIASEDTRDTLIRLLARWISATTTNMAFTDLYDATTGDYPNTGLRFTARPAVGGHFALLGLPKQWPL</sequence>
<feature type="signal peptide" evidence="1">
    <location>
        <begin position="1"/>
        <end position="19"/>
    </location>
</feature>
<evidence type="ECO:0000313" key="5">
    <source>
        <dbReference type="Proteomes" id="UP000293360"/>
    </source>
</evidence>
<feature type="domain" description="Glutaminase A N-terminal" evidence="3">
    <location>
        <begin position="103"/>
        <end position="335"/>
    </location>
</feature>
<dbReference type="InterPro" id="IPR012341">
    <property type="entry name" value="6hp_glycosidase-like_sf"/>
</dbReference>
<dbReference type="PANTHER" id="PTHR31987:SF1">
    <property type="entry name" value="GLUTAMINASE A"/>
    <property type="match status" value="1"/>
</dbReference>
<dbReference type="PANTHER" id="PTHR31987">
    <property type="entry name" value="GLUTAMINASE A-RELATED"/>
    <property type="match status" value="1"/>
</dbReference>
<protein>
    <recommendedName>
        <fullName evidence="6">Glutaminase A</fullName>
    </recommendedName>
</protein>
<evidence type="ECO:0000313" key="4">
    <source>
        <dbReference type="EMBL" id="RYP10818.1"/>
    </source>
</evidence>
<organism evidence="4 5">
    <name type="scientific">Monosporascus ibericus</name>
    <dbReference type="NCBI Taxonomy" id="155417"/>
    <lineage>
        <taxon>Eukaryota</taxon>
        <taxon>Fungi</taxon>
        <taxon>Dikarya</taxon>
        <taxon>Ascomycota</taxon>
        <taxon>Pezizomycotina</taxon>
        <taxon>Sordariomycetes</taxon>
        <taxon>Xylariomycetidae</taxon>
        <taxon>Xylariales</taxon>
        <taxon>Xylariales incertae sedis</taxon>
        <taxon>Monosporascus</taxon>
    </lineage>
</organism>
<feature type="domain" description="Glutaminase A central" evidence="2">
    <location>
        <begin position="341"/>
        <end position="688"/>
    </location>
</feature>
<dbReference type="InterPro" id="IPR032514">
    <property type="entry name" value="GtaA_central"/>
</dbReference>
<dbReference type="OrthoDB" id="431715at2759"/>
<dbReference type="EMBL" id="QJNU01000012">
    <property type="protein sequence ID" value="RYP10818.1"/>
    <property type="molecule type" value="Genomic_DNA"/>
</dbReference>